<dbReference type="InterPro" id="IPR001478">
    <property type="entry name" value="PDZ"/>
</dbReference>
<protein>
    <recommendedName>
        <fullName evidence="1">PDZ domain-containing protein</fullName>
    </recommendedName>
</protein>
<dbReference type="AlphaFoldDB" id="A0A5J4NS75"/>
<gene>
    <name evidence="2" type="ORF">DEA37_0002731</name>
</gene>
<comment type="caution">
    <text evidence="2">The sequence shown here is derived from an EMBL/GenBank/DDBJ whole genome shotgun (WGS) entry which is preliminary data.</text>
</comment>
<dbReference type="EMBL" id="QNGE01001087">
    <property type="protein sequence ID" value="KAA3678485.1"/>
    <property type="molecule type" value="Genomic_DNA"/>
</dbReference>
<dbReference type="SMART" id="SM00228">
    <property type="entry name" value="PDZ"/>
    <property type="match status" value="1"/>
</dbReference>
<evidence type="ECO:0000259" key="1">
    <source>
        <dbReference type="PROSITE" id="PS50106"/>
    </source>
</evidence>
<dbReference type="SUPFAM" id="SSF50156">
    <property type="entry name" value="PDZ domain-like"/>
    <property type="match status" value="1"/>
</dbReference>
<accession>A0A5J4NS75</accession>
<feature type="domain" description="PDZ" evidence="1">
    <location>
        <begin position="299"/>
        <end position="373"/>
    </location>
</feature>
<sequence length="484" mass="54320">MSIKPCMELVDSGAVIEFTPPKAIIARDVAAEEIPKRYRLPTMKRVLHIDLYLPGLKPIPDEWQRSKSLKWPIRLFSCNAVADSPKQPCHGSSFSKLTITHGSKYIDTELATCPHDKWCRANPRQQPRNGELWYRMTAHRVQISILLELKTGLLVHQDNTSMGSPRLSTESLLTSSESSPASVTSINRCPRYYYWDSGKLTHPIESQASRLIVANGKLTCYFAISETNKRLPIWTKEELDHLENVSLNLELMNEKMREKVVRRSTTYNYKTVPPALDPSFVSPCNFFVSADETDVMYYQVTLNRKPGQSLGLTLVERPLPPSCVSVDSYTSQSTGLFIKCVTSGGLAEQSNKLKVGDQILAINSVSMLVSSSTAGSEKNLNHPRGMMNSVEPLSDNSRCDNPRSKTFLPDNAFSAQVDAPYTRSTEFLNNPLAARFTAYPFAMRLLRQAIGPVHLYMKRVEPTRTYVYPSETEKTTGKLATLGR</sequence>
<evidence type="ECO:0000313" key="3">
    <source>
        <dbReference type="Proteomes" id="UP000324629"/>
    </source>
</evidence>
<keyword evidence="3" id="KW-1185">Reference proteome</keyword>
<proteinExistence type="predicted"/>
<organism evidence="2 3">
    <name type="scientific">Paragonimus westermani</name>
    <dbReference type="NCBI Taxonomy" id="34504"/>
    <lineage>
        <taxon>Eukaryota</taxon>
        <taxon>Metazoa</taxon>
        <taxon>Spiralia</taxon>
        <taxon>Lophotrochozoa</taxon>
        <taxon>Platyhelminthes</taxon>
        <taxon>Trematoda</taxon>
        <taxon>Digenea</taxon>
        <taxon>Plagiorchiida</taxon>
        <taxon>Troglotremata</taxon>
        <taxon>Troglotrematidae</taxon>
        <taxon>Paragonimus</taxon>
    </lineage>
</organism>
<evidence type="ECO:0000313" key="2">
    <source>
        <dbReference type="EMBL" id="KAA3678485.1"/>
    </source>
</evidence>
<name>A0A5J4NS75_9TREM</name>
<dbReference type="CDD" id="cd00136">
    <property type="entry name" value="PDZ_canonical"/>
    <property type="match status" value="1"/>
</dbReference>
<reference evidence="2 3" key="1">
    <citation type="journal article" date="2019" name="Gigascience">
        <title>Whole-genome sequence of the oriental lung fluke Paragonimus westermani.</title>
        <authorList>
            <person name="Oey H."/>
            <person name="Zakrzewski M."/>
            <person name="Narain K."/>
            <person name="Devi K.R."/>
            <person name="Agatsuma T."/>
            <person name="Nawaratna S."/>
            <person name="Gobert G.N."/>
            <person name="Jones M.K."/>
            <person name="Ragan M.A."/>
            <person name="McManus D.P."/>
            <person name="Krause L."/>
        </authorList>
    </citation>
    <scope>NUCLEOTIDE SEQUENCE [LARGE SCALE GENOMIC DNA]</scope>
    <source>
        <strain evidence="2 3">IND2009</strain>
    </source>
</reference>
<dbReference type="Pfam" id="PF00595">
    <property type="entry name" value="PDZ"/>
    <property type="match status" value="1"/>
</dbReference>
<dbReference type="Proteomes" id="UP000324629">
    <property type="component" value="Unassembled WGS sequence"/>
</dbReference>
<dbReference type="PROSITE" id="PS50106">
    <property type="entry name" value="PDZ"/>
    <property type="match status" value="1"/>
</dbReference>
<dbReference type="InterPro" id="IPR036034">
    <property type="entry name" value="PDZ_sf"/>
</dbReference>
<dbReference type="Gene3D" id="2.30.42.10">
    <property type="match status" value="1"/>
</dbReference>